<dbReference type="InterPro" id="IPR025942">
    <property type="entry name" value="SpoVIF"/>
</dbReference>
<reference evidence="2" key="1">
    <citation type="submission" date="2015-05" db="EMBL/GenBank/DDBJ databases">
        <authorList>
            <person name="Urmite Genomes"/>
        </authorList>
    </citation>
    <scope>NUCLEOTIDE SEQUENCE [LARGE SCALE GENOMIC DNA]</scope>
    <source>
        <strain evidence="2">LF1</strain>
    </source>
</reference>
<protein>
    <submittedName>
        <fullName evidence="1">Protein YjcC</fullName>
    </submittedName>
</protein>
<proteinExistence type="predicted"/>
<dbReference type="EMBL" id="CVRB01000003">
    <property type="protein sequence ID" value="CRK83438.1"/>
    <property type="molecule type" value="Genomic_DNA"/>
</dbReference>
<evidence type="ECO:0000313" key="1">
    <source>
        <dbReference type="EMBL" id="CRK83438.1"/>
    </source>
</evidence>
<accession>A0A0U1P021</accession>
<dbReference type="STRING" id="1499688.BN000_03407"/>
<sequence length="85" mass="9763">MDNGFFKNIEKKTGVNMQDIFDLANSLQNANFKDEKTVRNVIKRVSQIANKPVSRDLEDQIVKTIIKDGKSLDFNTISKMMNNKK</sequence>
<name>A0A0U1P021_9BACI</name>
<dbReference type="OrthoDB" id="2474248at2"/>
<dbReference type="Proteomes" id="UP000199087">
    <property type="component" value="Unassembled WGS sequence"/>
</dbReference>
<dbReference type="AlphaFoldDB" id="A0A0U1P021"/>
<evidence type="ECO:0000313" key="2">
    <source>
        <dbReference type="Proteomes" id="UP000199087"/>
    </source>
</evidence>
<dbReference type="RefSeq" id="WP_090635947.1">
    <property type="nucleotide sequence ID" value="NZ_CVRB01000003.1"/>
</dbReference>
<gene>
    <name evidence="1" type="ORF">BN000_03407</name>
</gene>
<keyword evidence="2" id="KW-1185">Reference proteome</keyword>
<organism evidence="1 2">
    <name type="scientific">Neobacillus massiliamazoniensis</name>
    <dbReference type="NCBI Taxonomy" id="1499688"/>
    <lineage>
        <taxon>Bacteria</taxon>
        <taxon>Bacillati</taxon>
        <taxon>Bacillota</taxon>
        <taxon>Bacilli</taxon>
        <taxon>Bacillales</taxon>
        <taxon>Bacillaceae</taxon>
        <taxon>Neobacillus</taxon>
    </lineage>
</organism>
<dbReference type="Pfam" id="PF14069">
    <property type="entry name" value="SpoVIF"/>
    <property type="match status" value="1"/>
</dbReference>